<feature type="region of interest" description="Disordered" evidence="1">
    <location>
        <begin position="330"/>
        <end position="397"/>
    </location>
</feature>
<keyword evidence="3" id="KW-1185">Reference proteome</keyword>
<feature type="compositionally biased region" description="Low complexity" evidence="1">
    <location>
        <begin position="9"/>
        <end position="20"/>
    </location>
</feature>
<dbReference type="Proteomes" id="UP001318860">
    <property type="component" value="Unassembled WGS sequence"/>
</dbReference>
<feature type="compositionally biased region" description="Basic residues" evidence="1">
    <location>
        <begin position="157"/>
        <end position="177"/>
    </location>
</feature>
<dbReference type="EMBL" id="JABTTQ020000003">
    <property type="protein sequence ID" value="KAK6160312.1"/>
    <property type="molecule type" value="Genomic_DNA"/>
</dbReference>
<sequence>MRSFELYIDSDSQSSSSSSSGDVTGPYRPGHDVSRPDPIRSIPVPAGLICRTSDAPGSDPSGVFDMSMRDRGRSSVYRKKGKARCAPSLRFQYPPSPWFTPNDPSSATPTVPLGGSQDGEPIAVAQAPTHDLHPLVTESPQPLLAIEAGEAIDPKGKGKSKSKSKSKKNKDRSRLAKSKGSGGSKQKKKVRVEKEKPTDEEISVALAAIASRQKKLLEAREQVRVETSRPQPEFSGTRLIPSWNISPESSILKTRVGEDSLELYQGCSRPWIEFSFARCCKCGAQLDTSESPLAGALPMPSPCTRRLEREKITIEAKIKSEYAARVDFDPSRLDPELDGNGEKVSLEGDEEEDLEVMSSVFASRSEPQREDEEVLSQEEIAGQAEEDDDKLDVSSSWGLPREPPHLPIFRPPFWHVFCSFWRWGSFVRSVDRV</sequence>
<name>A0ABR0XMC4_REHGL</name>
<gene>
    <name evidence="2" type="ORF">DH2020_003693</name>
</gene>
<evidence type="ECO:0000313" key="2">
    <source>
        <dbReference type="EMBL" id="KAK6160312.1"/>
    </source>
</evidence>
<feature type="region of interest" description="Disordered" evidence="1">
    <location>
        <begin position="1"/>
        <end position="201"/>
    </location>
</feature>
<organism evidence="2 3">
    <name type="scientific">Rehmannia glutinosa</name>
    <name type="common">Chinese foxglove</name>
    <dbReference type="NCBI Taxonomy" id="99300"/>
    <lineage>
        <taxon>Eukaryota</taxon>
        <taxon>Viridiplantae</taxon>
        <taxon>Streptophyta</taxon>
        <taxon>Embryophyta</taxon>
        <taxon>Tracheophyta</taxon>
        <taxon>Spermatophyta</taxon>
        <taxon>Magnoliopsida</taxon>
        <taxon>eudicotyledons</taxon>
        <taxon>Gunneridae</taxon>
        <taxon>Pentapetalae</taxon>
        <taxon>asterids</taxon>
        <taxon>lamiids</taxon>
        <taxon>Lamiales</taxon>
        <taxon>Orobanchaceae</taxon>
        <taxon>Rehmannieae</taxon>
        <taxon>Rehmannia</taxon>
    </lineage>
</organism>
<proteinExistence type="predicted"/>
<reference evidence="2 3" key="1">
    <citation type="journal article" date="2021" name="Comput. Struct. Biotechnol. J.">
        <title>De novo genome assembly of the potent medicinal plant Rehmannia glutinosa using nanopore technology.</title>
        <authorList>
            <person name="Ma L."/>
            <person name="Dong C."/>
            <person name="Song C."/>
            <person name="Wang X."/>
            <person name="Zheng X."/>
            <person name="Niu Y."/>
            <person name="Chen S."/>
            <person name="Feng W."/>
        </authorList>
    </citation>
    <scope>NUCLEOTIDE SEQUENCE [LARGE SCALE GENOMIC DNA]</scope>
    <source>
        <strain evidence="2">DH-2019</strain>
    </source>
</reference>
<feature type="compositionally biased region" description="Basic and acidic residues" evidence="1">
    <location>
        <begin position="29"/>
        <end position="38"/>
    </location>
</feature>
<feature type="compositionally biased region" description="Basic and acidic residues" evidence="1">
    <location>
        <begin position="330"/>
        <end position="346"/>
    </location>
</feature>
<evidence type="ECO:0000256" key="1">
    <source>
        <dbReference type="SAM" id="MobiDB-lite"/>
    </source>
</evidence>
<evidence type="ECO:0000313" key="3">
    <source>
        <dbReference type="Proteomes" id="UP001318860"/>
    </source>
</evidence>
<accession>A0ABR0XMC4</accession>
<protein>
    <submittedName>
        <fullName evidence="2">Uncharacterized protein</fullName>
    </submittedName>
</protein>
<comment type="caution">
    <text evidence="2">The sequence shown here is derived from an EMBL/GenBank/DDBJ whole genome shotgun (WGS) entry which is preliminary data.</text>
</comment>